<evidence type="ECO:0000313" key="3">
    <source>
        <dbReference type="Proteomes" id="UP000182977"/>
    </source>
</evidence>
<dbReference type="STRING" id="419479.SAMN04488563_6086"/>
<protein>
    <submittedName>
        <fullName evidence="2">Xylose isomerase-like TIM barrel</fullName>
    </submittedName>
</protein>
<dbReference type="PANTHER" id="PTHR12110:SF52">
    <property type="entry name" value="XYLOSE ISOMERASE"/>
    <property type="match status" value="1"/>
</dbReference>
<organism evidence="2 3">
    <name type="scientific">Jiangella alkaliphila</name>
    <dbReference type="NCBI Taxonomy" id="419479"/>
    <lineage>
        <taxon>Bacteria</taxon>
        <taxon>Bacillati</taxon>
        <taxon>Actinomycetota</taxon>
        <taxon>Actinomycetes</taxon>
        <taxon>Jiangellales</taxon>
        <taxon>Jiangellaceae</taxon>
        <taxon>Jiangella</taxon>
    </lineage>
</organism>
<reference evidence="3" key="1">
    <citation type="submission" date="2016-10" db="EMBL/GenBank/DDBJ databases">
        <authorList>
            <person name="Varghese N."/>
            <person name="Submissions S."/>
        </authorList>
    </citation>
    <scope>NUCLEOTIDE SEQUENCE [LARGE SCALE GENOMIC DNA]</scope>
    <source>
        <strain evidence="3">DSM 45079</strain>
    </source>
</reference>
<dbReference type="InterPro" id="IPR050312">
    <property type="entry name" value="IolE/XylAMocC-like"/>
</dbReference>
<dbReference type="InterPro" id="IPR036237">
    <property type="entry name" value="Xyl_isomerase-like_sf"/>
</dbReference>
<accession>A0A1H2LFW2</accession>
<name>A0A1H2LFW2_9ACTN</name>
<dbReference type="AlphaFoldDB" id="A0A1H2LFW2"/>
<keyword evidence="2" id="KW-0413">Isomerase</keyword>
<feature type="domain" description="Xylose isomerase-like TIM barrel" evidence="1">
    <location>
        <begin position="18"/>
        <end position="127"/>
    </location>
</feature>
<keyword evidence="3" id="KW-1185">Reference proteome</keyword>
<dbReference type="SUPFAM" id="SSF51658">
    <property type="entry name" value="Xylose isomerase-like"/>
    <property type="match status" value="1"/>
</dbReference>
<dbReference type="EMBL" id="LT629791">
    <property type="protein sequence ID" value="SDU79910.1"/>
    <property type="molecule type" value="Genomic_DNA"/>
</dbReference>
<dbReference type="Pfam" id="PF01261">
    <property type="entry name" value="AP_endonuc_2"/>
    <property type="match status" value="1"/>
</dbReference>
<dbReference type="GO" id="GO:0016853">
    <property type="term" value="F:isomerase activity"/>
    <property type="evidence" value="ECO:0007669"/>
    <property type="project" value="UniProtKB-KW"/>
</dbReference>
<evidence type="ECO:0000313" key="2">
    <source>
        <dbReference type="EMBL" id="SDU79910.1"/>
    </source>
</evidence>
<dbReference type="InterPro" id="IPR013022">
    <property type="entry name" value="Xyl_isomerase-like_TIM-brl"/>
</dbReference>
<gene>
    <name evidence="2" type="ORF">SAMN04488563_6086</name>
</gene>
<dbReference type="Gene3D" id="3.20.20.150">
    <property type="entry name" value="Divalent-metal-dependent TIM barrel enzymes"/>
    <property type="match status" value="2"/>
</dbReference>
<dbReference type="Proteomes" id="UP000182977">
    <property type="component" value="Chromosome I"/>
</dbReference>
<evidence type="ECO:0000259" key="1">
    <source>
        <dbReference type="Pfam" id="PF01261"/>
    </source>
</evidence>
<dbReference type="PANTHER" id="PTHR12110">
    <property type="entry name" value="HYDROXYPYRUVATE ISOMERASE"/>
    <property type="match status" value="1"/>
</dbReference>
<proteinExistence type="predicted"/>
<sequence>MRIGMCEKDLRGPLPETLAWIAANGFDGFQVWQRRIDAAGLKASDVATMARDLGLEVTAVGGGPNLVDPRSAQEAIDAFRGFLNLSVELGCRIVTAESKAKPDDLSDADAWASTAETVAAICAHAKDIVFTDAGGNAGQAGVRDVAAGEGRVGYPAYLSALAATGYDGYLTVEMHMGAETRRRQAVEAADNLRTLLAAASVR</sequence>